<dbReference type="OrthoDB" id="5538558at2759"/>
<dbReference type="AlphaFoldDB" id="A0A8H7E5M2"/>
<comment type="caution">
    <text evidence="1">The sequence shown here is derived from an EMBL/GenBank/DDBJ whole genome shotgun (WGS) entry which is preliminary data.</text>
</comment>
<evidence type="ECO:0000313" key="1">
    <source>
        <dbReference type="EMBL" id="KAF7509083.1"/>
    </source>
</evidence>
<dbReference type="Proteomes" id="UP000606974">
    <property type="component" value="Unassembled WGS sequence"/>
</dbReference>
<gene>
    <name evidence="1" type="ORF">GJ744_008310</name>
</gene>
<accession>A0A8H7E5M2</accession>
<keyword evidence="2" id="KW-1185">Reference proteome</keyword>
<proteinExistence type="predicted"/>
<reference evidence="1" key="1">
    <citation type="submission" date="2020-02" db="EMBL/GenBank/DDBJ databases">
        <authorList>
            <person name="Palmer J.M."/>
        </authorList>
    </citation>
    <scope>NUCLEOTIDE SEQUENCE</scope>
    <source>
        <strain evidence="1">EPUS1.4</strain>
        <tissue evidence="1">Thallus</tissue>
    </source>
</reference>
<organism evidence="1 2">
    <name type="scientific">Endocarpon pusillum</name>
    <dbReference type="NCBI Taxonomy" id="364733"/>
    <lineage>
        <taxon>Eukaryota</taxon>
        <taxon>Fungi</taxon>
        <taxon>Dikarya</taxon>
        <taxon>Ascomycota</taxon>
        <taxon>Pezizomycotina</taxon>
        <taxon>Eurotiomycetes</taxon>
        <taxon>Chaetothyriomycetidae</taxon>
        <taxon>Verrucariales</taxon>
        <taxon>Verrucariaceae</taxon>
        <taxon>Endocarpon</taxon>
    </lineage>
</organism>
<name>A0A8H7E5M2_9EURO</name>
<dbReference type="EMBL" id="JAACFV010000045">
    <property type="protein sequence ID" value="KAF7509083.1"/>
    <property type="molecule type" value="Genomic_DNA"/>
</dbReference>
<protein>
    <submittedName>
        <fullName evidence="1">Uncharacterized protein</fullName>
    </submittedName>
</protein>
<sequence length="107" mass="12028">MPPAQFKTQLESSSYLHPTANSAYAPLREKIVETAALMGYDFDTLPEIALDWSSDQDPNNHVTNPAYARFASTGNIRLCESFARKKISKDLSLQSLYLLLDDRLTCK</sequence>
<evidence type="ECO:0000313" key="2">
    <source>
        <dbReference type="Proteomes" id="UP000606974"/>
    </source>
</evidence>